<sequence>MNYFKILCLFFYFFYGSKIDGQCKRDTLEYSVNSLDGSCYSNGVITVSFPASSLYCGGWEARIVKTTGGAPIIKAVPVYGGDVNFTSLPPGSYEVILSNGNTYLPYSSNPVSVSSSYTPLNINVRSTAPSCPNDSMHYAKDGTLTVDIPTGGIGPFKYEVITSAGTQVFVSAGGSSEDRTHTFFGMQGGETVTVITTDLADNSPGCAVSATRSHTLANNTSVPLAYDFRAYNFVRNSSNCSEAKLFVNLTDLSASQLSVLKLPSNAVIIINGVSYNLSWNPAFNRFYYDSSLAGYPALADGTMITTVFNDGCSVITRTSAVSMDDTFLDVGCSPVIDQSECKVKYQIQIIGDRDITVDGMTDRDVYFCSQNALIFEVRVSDSPEVWRVLNGSEVVPAAIYPAGNPMNVTNGSSGVMASAKSYWNVFQTGVYRVTASDNCHNVQKLFEVSDSDPFRGFSISEYPSSLLQGTSTIKIKQPNANFEGSVVIKVSRVDGQSGMAINPNQPYTLAGSYAIDFPIIRSVASSADADFFISDLPLGDYNVEVTSGCGSINGISKLMKVTLDQAADYNPYYNVIQGCGNSHRIDYDLNQGLMPMDAKL</sequence>
<proteinExistence type="predicted"/>
<evidence type="ECO:0000313" key="1">
    <source>
        <dbReference type="EMBL" id="UPZ17851.1"/>
    </source>
</evidence>
<name>A0ABY4M1G5_9FLAO</name>
<gene>
    <name evidence="1" type="ORF">M0M44_10990</name>
</gene>
<dbReference type="EMBL" id="CP096829">
    <property type="protein sequence ID" value="UPZ17851.1"/>
    <property type="molecule type" value="Genomic_DNA"/>
</dbReference>
<evidence type="ECO:0000313" key="2">
    <source>
        <dbReference type="Proteomes" id="UP000829998"/>
    </source>
</evidence>
<dbReference type="Proteomes" id="UP000829998">
    <property type="component" value="Chromosome"/>
</dbReference>
<reference evidence="1 2" key="1">
    <citation type="submission" date="2022-04" db="EMBL/GenBank/DDBJ databases">
        <authorList>
            <person name="Ra J.-S."/>
            <person name="Kim S.-B."/>
        </authorList>
    </citation>
    <scope>NUCLEOTIDE SEQUENCE [LARGE SCALE GENOMIC DNA]</scope>
    <source>
        <strain evidence="1 2">MMS21-Er5</strain>
    </source>
</reference>
<accession>A0ABY4M1G5</accession>
<protein>
    <recommendedName>
        <fullName evidence="3">SprB repeat-containing protein</fullName>
    </recommendedName>
</protein>
<keyword evidence="2" id="KW-1185">Reference proteome</keyword>
<dbReference type="RefSeq" id="WP_248729789.1">
    <property type="nucleotide sequence ID" value="NZ_CP096829.1"/>
</dbReference>
<organism evidence="1 2">
    <name type="scientific">Flavobacterium humidisoli</name>
    <dbReference type="NCBI Taxonomy" id="2937442"/>
    <lineage>
        <taxon>Bacteria</taxon>
        <taxon>Pseudomonadati</taxon>
        <taxon>Bacteroidota</taxon>
        <taxon>Flavobacteriia</taxon>
        <taxon>Flavobacteriales</taxon>
        <taxon>Flavobacteriaceae</taxon>
        <taxon>Flavobacterium</taxon>
    </lineage>
</organism>
<evidence type="ECO:0008006" key="3">
    <source>
        <dbReference type="Google" id="ProtNLM"/>
    </source>
</evidence>